<feature type="domain" description="Reovirus core-spike protein lambda-2-like GTase" evidence="1">
    <location>
        <begin position="156"/>
        <end position="360"/>
    </location>
</feature>
<accession>A0A0G2YI06</accession>
<reference evidence="5" key="1">
    <citation type="journal article" date="2016" name="Vet. Res.">
        <title>The non-structural protein ?NS of piscine orthoreovirus (PRV) forms viral factory-like structures.</title>
        <authorList>
            <person name="Haatveit H.M."/>
            <person name="Nyman I.B."/>
            <person name="Markussen T."/>
            <person name="Wessel O."/>
            <person name="Dahle M.K."/>
            <person name="Rimstad E."/>
        </authorList>
    </citation>
    <scope>NUCLEOTIDE SEQUENCE [LARGE SCALE GENOMIC DNA]</scope>
    <source>
        <strain evidence="5">050607</strain>
    </source>
</reference>
<dbReference type="EMBL" id="KR337474">
    <property type="protein sequence ID" value="AKI88493.1"/>
    <property type="molecule type" value="Genomic_RNA"/>
</dbReference>
<name>A0A0G2YI06_9REOV</name>
<organism evidence="5">
    <name type="scientific">Piscine orthoreovirus</name>
    <dbReference type="NCBI Taxonomy" id="1157337"/>
    <lineage>
        <taxon>Viruses</taxon>
        <taxon>Riboviria</taxon>
        <taxon>Orthornavirae</taxon>
        <taxon>Duplornaviricota</taxon>
        <taxon>Resentoviricetes</taxon>
        <taxon>Reovirales</taxon>
        <taxon>Spinareoviridae</taxon>
        <taxon>Orthoreovirus</taxon>
        <taxon>Orthoreovirus piscis</taxon>
    </lineage>
</organism>
<sequence length="1290" mass="143680">MATLYGLRITRLKNLPLLERDTEEYTYKEIITFLTTDVVKRLRQFQNGDRECYAVQLLFPLTGWCPSVDVVDGTSYNTLGKLINLIQTSCGLLARQLNVRYPLVGAANAIVNSLVITQLVDCAIRHESTAALIEHLFDDNGQISSLTVHATTWDEVKLSKNMTVRRRVVECVAGLKYWLFRNVKGAKSFETWGKDYPGYANVHFFDDSAGKQAAIRHIGNDVHIFQHFDNPTYAPHLYVPLEGNYSRDMYTDSFSTLVQMECVVDQARANSNSGLKMVSRRFIEVMKCIQRPMGETGVSILSKLDEIGTVLANGGQFELATLDLSRREVIHSMIDTISDTPNSSRAIPFDATRLVIFLDTAYTGPMPSTDFNVSTYEFGFSLIGSVSGKAFSRPIRYSPNYKDDLGDLHDVRELLRTFVKRKDDVTISNIWDGLPLVDFAKFGNAAATPVDPRLRKEFPNDYFDREQSINRMLFRGYRKTIDRSWAKDQAVLETIFSIAGNWLTANKSYTAAYFGASGIHPNDDQPLVLDPWSKGTIFGVPAPSSKVSQYGYDVSNGVITDLTRPSPSGTFSFIYCDVDQVQDAGDDLGVCYQIVRSLFDTINDALTTGGSFVMKINFPTRQIMDYLVEVVAPKFTDGVLIKPVVSNNLELFVGFFCKVDNRGCHWNSDCSRFMFRLHNRYNHLDHACDYIPIIGNAREHPRAISRQEFAIRNPTSSSDTLSQEIELSLGLFSQQCAANTITISRNLLHGMTEILVSGVVTASSLNRCERLDYSPTIDSTTILHQHREIATASPQLFQFEASEWTLLAMGYNELAARFVNGSAKSLVDVGSGPEGRSINYVDSDIKVTLFDQRTPHINVDWFANVEYIQGDYLQRRDWRGCTFDTAICIFSFGAATAGSPTGMIEYLTELLEILKDAGCTRIIIQLNCPLMTKPTGVVSKLEIDVINDDYYFIKQGRVEPYASPQDILGAITQALPQSTVQIKTLDDELSWFPRIISEGFRVTTEAMRDAITLSKLLPLFLIETSKTLFRPAKYIGLVDEVIAATWTVTDPFVDVSVYLEDTSVGFFNTIDNEIIGVEVKAVFDGRGTYRGTFSTDKAGVVTFEQTEKDGTSTILGSFLCVTGPNAVAITWPANEVVGDNPNVASLTNNTGYELIVAYEYDGTWIGVNAYKANVYEDAAGDDKMEYYHVVGEEKLAWALVDHHYGSPGARVVIPFVWPDVTALPGDVLVAPPYAGDWLVNVDGNLTAELHVDEPDEIPALWTLMTRSVANNGSSLSYIGQAGIYTFLKLP</sequence>
<evidence type="ECO:0000259" key="1">
    <source>
        <dbReference type="Pfam" id="PF21063"/>
    </source>
</evidence>
<evidence type="ECO:0000259" key="2">
    <source>
        <dbReference type="Pfam" id="PF21064"/>
    </source>
</evidence>
<dbReference type="InterPro" id="IPR048596">
    <property type="entry name" value="Reovirus_L2_N"/>
</dbReference>
<dbReference type="Pfam" id="PF21064">
    <property type="entry name" value="Reovirus_L2_N"/>
    <property type="match status" value="1"/>
</dbReference>
<dbReference type="Pfam" id="PF21066">
    <property type="entry name" value="Reovirus_L2_MT2"/>
    <property type="match status" value="1"/>
</dbReference>
<dbReference type="Pfam" id="PF21065">
    <property type="entry name" value="Reovirus_L2_MT1"/>
    <property type="match status" value="1"/>
</dbReference>
<dbReference type="Gene3D" id="3.90.1810.10">
    <property type="entry name" value="Reovirus components"/>
    <property type="match status" value="1"/>
</dbReference>
<feature type="domain" description="Reovirus core-spike protein lambda-2-like N-terminal" evidence="2">
    <location>
        <begin position="36"/>
        <end position="139"/>
    </location>
</feature>
<proteinExistence type="predicted"/>
<dbReference type="InterPro" id="IPR048598">
    <property type="entry name" value="Reovirus_L2_MT1"/>
</dbReference>
<feature type="domain" description="Reovirus core-spike protein lambda-2-like first methyltransferase" evidence="3">
    <location>
        <begin position="446"/>
        <end position="685"/>
    </location>
</feature>
<evidence type="ECO:0000313" key="5">
    <source>
        <dbReference type="EMBL" id="AKI88493.1"/>
    </source>
</evidence>
<protein>
    <submittedName>
        <fullName evidence="5">Lambda 2 protein</fullName>
    </submittedName>
</protein>
<dbReference type="InterPro" id="IPR048597">
    <property type="entry name" value="Reovirus_L2_MT2"/>
</dbReference>
<evidence type="ECO:0000259" key="3">
    <source>
        <dbReference type="Pfam" id="PF21065"/>
    </source>
</evidence>
<dbReference type="Gene3D" id="3.40.50.10760">
    <property type="entry name" value="Reovirus core"/>
    <property type="match status" value="1"/>
</dbReference>
<dbReference type="Gene3D" id="3.55.60.10">
    <property type="entry name" value="Reovirus components"/>
    <property type="match status" value="1"/>
</dbReference>
<feature type="domain" description="Reovirus core-spike protein lambda-2-like second methyltransferase" evidence="4">
    <location>
        <begin position="805"/>
        <end position="1024"/>
    </location>
</feature>
<dbReference type="SUPFAM" id="SSF53335">
    <property type="entry name" value="S-adenosyl-L-methionine-dependent methyltransferases"/>
    <property type="match status" value="1"/>
</dbReference>
<dbReference type="InterPro" id="IPR048601">
    <property type="entry name" value="Reovirus_L2_GTase"/>
</dbReference>
<dbReference type="Gene3D" id="3.40.50.150">
    <property type="entry name" value="Vaccinia Virus protein VP39"/>
    <property type="match status" value="1"/>
</dbReference>
<dbReference type="Pfam" id="PF21063">
    <property type="entry name" value="Reovirus_L2_GTase"/>
    <property type="match status" value="1"/>
</dbReference>
<dbReference type="InterPro" id="IPR029063">
    <property type="entry name" value="SAM-dependent_MTases_sf"/>
</dbReference>
<evidence type="ECO:0000259" key="4">
    <source>
        <dbReference type="Pfam" id="PF21066"/>
    </source>
</evidence>